<keyword evidence="4" id="KW-1185">Reference proteome</keyword>
<accession>A0ABU2TKE0</accession>
<evidence type="ECO:0000259" key="2">
    <source>
        <dbReference type="Pfam" id="PF08241"/>
    </source>
</evidence>
<feature type="domain" description="Methyltransferase type 11" evidence="2">
    <location>
        <begin position="14"/>
        <end position="111"/>
    </location>
</feature>
<dbReference type="SUPFAM" id="SSF53335">
    <property type="entry name" value="S-adenosyl-L-methionine-dependent methyltransferases"/>
    <property type="match status" value="1"/>
</dbReference>
<reference evidence="4" key="1">
    <citation type="submission" date="2023-07" db="EMBL/GenBank/DDBJ databases">
        <title>30 novel species of actinomycetes from the DSMZ collection.</title>
        <authorList>
            <person name="Nouioui I."/>
        </authorList>
    </citation>
    <scope>NUCLEOTIDE SEQUENCE [LARGE SCALE GENOMIC DNA]</scope>
    <source>
        <strain evidence="4">DSM 41699</strain>
    </source>
</reference>
<dbReference type="InterPro" id="IPR029063">
    <property type="entry name" value="SAM-dependent_MTases_sf"/>
</dbReference>
<keyword evidence="3" id="KW-0489">Methyltransferase</keyword>
<dbReference type="PANTHER" id="PTHR43861:SF1">
    <property type="entry name" value="TRANS-ACONITATE 2-METHYLTRANSFERASE"/>
    <property type="match status" value="1"/>
</dbReference>
<dbReference type="PANTHER" id="PTHR43861">
    <property type="entry name" value="TRANS-ACONITATE 2-METHYLTRANSFERASE-RELATED"/>
    <property type="match status" value="1"/>
</dbReference>
<organism evidence="3 4">
    <name type="scientific">Streptomyces gibsoniae</name>
    <dbReference type="NCBI Taxonomy" id="3075529"/>
    <lineage>
        <taxon>Bacteria</taxon>
        <taxon>Bacillati</taxon>
        <taxon>Actinomycetota</taxon>
        <taxon>Actinomycetes</taxon>
        <taxon>Kitasatosporales</taxon>
        <taxon>Streptomycetaceae</taxon>
        <taxon>Streptomyces</taxon>
    </lineage>
</organism>
<dbReference type="CDD" id="cd02440">
    <property type="entry name" value="AdoMet_MTases"/>
    <property type="match status" value="1"/>
</dbReference>
<keyword evidence="3" id="KW-0808">Transferase</keyword>
<dbReference type="Gene3D" id="3.40.50.150">
    <property type="entry name" value="Vaccinia Virus protein VP39"/>
    <property type="match status" value="1"/>
</dbReference>
<sequence>MLDELDVRPGHTALDLGCGPGTDFEALAAAVTATGTVLGIDHDQAIVEAARARTADQPVVDVRSGDVHDLTLPDHCADRARTDRVSQHVSDPRLALSEVHRVLRPGGRLVMGEPDWETPETPGAGRQRSTTSPAWTARRARSTVSSFSPTGAT</sequence>
<evidence type="ECO:0000313" key="3">
    <source>
        <dbReference type="EMBL" id="MDT0461402.1"/>
    </source>
</evidence>
<dbReference type="RefSeq" id="WP_311690380.1">
    <property type="nucleotide sequence ID" value="NZ_JAVREY010000001.1"/>
</dbReference>
<dbReference type="GO" id="GO:0008168">
    <property type="term" value="F:methyltransferase activity"/>
    <property type="evidence" value="ECO:0007669"/>
    <property type="project" value="UniProtKB-KW"/>
</dbReference>
<comment type="caution">
    <text evidence="3">The sequence shown here is derived from an EMBL/GenBank/DDBJ whole genome shotgun (WGS) entry which is preliminary data.</text>
</comment>
<dbReference type="Proteomes" id="UP001183809">
    <property type="component" value="Unassembled WGS sequence"/>
</dbReference>
<protein>
    <submittedName>
        <fullName evidence="3">Methyltransferase domain-containing protein</fullName>
    </submittedName>
</protein>
<dbReference type="GO" id="GO:0032259">
    <property type="term" value="P:methylation"/>
    <property type="evidence" value="ECO:0007669"/>
    <property type="project" value="UniProtKB-KW"/>
</dbReference>
<feature type="compositionally biased region" description="Polar residues" evidence="1">
    <location>
        <begin position="142"/>
        <end position="153"/>
    </location>
</feature>
<dbReference type="EMBL" id="JAVREY010000001">
    <property type="protein sequence ID" value="MDT0461402.1"/>
    <property type="molecule type" value="Genomic_DNA"/>
</dbReference>
<evidence type="ECO:0000313" key="4">
    <source>
        <dbReference type="Proteomes" id="UP001183809"/>
    </source>
</evidence>
<dbReference type="InterPro" id="IPR013216">
    <property type="entry name" value="Methyltransf_11"/>
</dbReference>
<proteinExistence type="predicted"/>
<feature type="region of interest" description="Disordered" evidence="1">
    <location>
        <begin position="110"/>
        <end position="153"/>
    </location>
</feature>
<gene>
    <name evidence="3" type="ORF">RM764_00040</name>
</gene>
<evidence type="ECO:0000256" key="1">
    <source>
        <dbReference type="SAM" id="MobiDB-lite"/>
    </source>
</evidence>
<dbReference type="Pfam" id="PF08241">
    <property type="entry name" value="Methyltransf_11"/>
    <property type="match status" value="1"/>
</dbReference>
<name>A0ABU2TKE0_9ACTN</name>